<dbReference type="RefSeq" id="WP_079588250.1">
    <property type="nucleotide sequence ID" value="NZ_DAMCMJ010000006.1"/>
</dbReference>
<dbReference type="PROSITE" id="PS01149">
    <property type="entry name" value="PSI_RSU"/>
    <property type="match status" value="1"/>
</dbReference>
<evidence type="ECO:0000256" key="3">
    <source>
        <dbReference type="PROSITE-ProRule" id="PRU00182"/>
    </source>
</evidence>
<sequence length="235" mass="26887">MRINKFIASCGIASRRKAEEMIQEGRVRINDSVVSDLSTKVSEIDIVKIDGKIINKVEEKYYYMLNKPIGYVSTAKDQFGRPSVVDFFDKKQRIYPVGRLDYDSRGLLLMTNDGDLTYALTHPKYHIEKIYEVKVSSALSNSEIEKFKSGIDIGGYITAKSRITFIGNTSYEVIIKEGKNRQIRKMFSALGKNVLDLKRVSIGKLKLMDLKEGTYRKLTNEEVEYLKKICELKGE</sequence>
<dbReference type="PANTHER" id="PTHR47683">
    <property type="entry name" value="PSEUDOURIDINE SYNTHASE FAMILY PROTEIN-RELATED"/>
    <property type="match status" value="1"/>
</dbReference>
<keyword evidence="3" id="KW-0694">RNA-binding</keyword>
<feature type="domain" description="RNA-binding S4" evidence="5">
    <location>
        <begin position="1"/>
        <end position="63"/>
    </location>
</feature>
<dbReference type="SUPFAM" id="SSF55174">
    <property type="entry name" value="Alpha-L RNA-binding motif"/>
    <property type="match status" value="1"/>
</dbReference>
<evidence type="ECO:0000256" key="4">
    <source>
        <dbReference type="RuleBase" id="RU003887"/>
    </source>
</evidence>
<dbReference type="CDD" id="cd02870">
    <property type="entry name" value="PseudoU_synth_RsuA_like"/>
    <property type="match status" value="1"/>
</dbReference>
<dbReference type="PANTHER" id="PTHR47683:SF2">
    <property type="entry name" value="RNA-BINDING S4 DOMAIN-CONTAINING PROTEIN"/>
    <property type="match status" value="1"/>
</dbReference>
<dbReference type="GO" id="GO:0000455">
    <property type="term" value="P:enzyme-directed rRNA pseudouridine synthesis"/>
    <property type="evidence" value="ECO:0007669"/>
    <property type="project" value="UniProtKB-ARBA"/>
</dbReference>
<reference evidence="7" key="1">
    <citation type="submission" date="2017-02" db="EMBL/GenBank/DDBJ databases">
        <authorList>
            <person name="Varghese N."/>
            <person name="Submissions S."/>
        </authorList>
    </citation>
    <scope>NUCLEOTIDE SEQUENCE [LARGE SCALE GENOMIC DNA]</scope>
    <source>
        <strain evidence="7">ATCC 35199</strain>
    </source>
</reference>
<name>A0A1T4ZRD2_9FIRM</name>
<dbReference type="Gene3D" id="3.10.290.10">
    <property type="entry name" value="RNA-binding S4 domain"/>
    <property type="match status" value="1"/>
</dbReference>
<dbReference type="PROSITE" id="PS50889">
    <property type="entry name" value="S4"/>
    <property type="match status" value="1"/>
</dbReference>
<dbReference type="EMBL" id="FUYN01000001">
    <property type="protein sequence ID" value="SKB25127.1"/>
    <property type="molecule type" value="Genomic_DNA"/>
</dbReference>
<organism evidence="6 7">
    <name type="scientific">Acetoanaerobium noterae</name>
    <dbReference type="NCBI Taxonomy" id="745369"/>
    <lineage>
        <taxon>Bacteria</taxon>
        <taxon>Bacillati</taxon>
        <taxon>Bacillota</taxon>
        <taxon>Clostridia</taxon>
        <taxon>Peptostreptococcales</taxon>
        <taxon>Filifactoraceae</taxon>
        <taxon>Acetoanaerobium</taxon>
    </lineage>
</organism>
<evidence type="ECO:0000256" key="2">
    <source>
        <dbReference type="ARBA" id="ARBA00023235"/>
    </source>
</evidence>
<dbReference type="GO" id="GO:0120159">
    <property type="term" value="F:rRNA pseudouridine synthase activity"/>
    <property type="evidence" value="ECO:0007669"/>
    <property type="project" value="UniProtKB-ARBA"/>
</dbReference>
<dbReference type="InterPro" id="IPR020103">
    <property type="entry name" value="PsdUridine_synth_cat_dom_sf"/>
</dbReference>
<dbReference type="InterPro" id="IPR006145">
    <property type="entry name" value="PsdUridine_synth_RsuA/RluA"/>
</dbReference>
<dbReference type="FunFam" id="3.10.290.10:FF:000003">
    <property type="entry name" value="Pseudouridine synthase"/>
    <property type="match status" value="1"/>
</dbReference>
<gene>
    <name evidence="6" type="ORF">SAMN02745120_0253</name>
</gene>
<dbReference type="Pfam" id="PF01479">
    <property type="entry name" value="S4"/>
    <property type="match status" value="1"/>
</dbReference>
<dbReference type="NCBIfam" id="TIGR00093">
    <property type="entry name" value="pseudouridine synthase"/>
    <property type="match status" value="1"/>
</dbReference>
<dbReference type="Gene3D" id="3.30.70.580">
    <property type="entry name" value="Pseudouridine synthase I, catalytic domain, N-terminal subdomain"/>
    <property type="match status" value="1"/>
</dbReference>
<dbReference type="Gene3D" id="3.30.70.1560">
    <property type="entry name" value="Alpha-L RNA-binding motif"/>
    <property type="match status" value="1"/>
</dbReference>
<evidence type="ECO:0000256" key="1">
    <source>
        <dbReference type="ARBA" id="ARBA00008348"/>
    </source>
</evidence>
<dbReference type="InterPro" id="IPR050343">
    <property type="entry name" value="RsuA_PseudoU_synthase"/>
</dbReference>
<dbReference type="EC" id="5.4.99.-" evidence="4"/>
<protein>
    <recommendedName>
        <fullName evidence="4">Pseudouridine synthase</fullName>
        <ecNumber evidence="4">5.4.99.-</ecNumber>
    </recommendedName>
</protein>
<dbReference type="InterPro" id="IPR000748">
    <property type="entry name" value="PsdUridine_synth_RsuA/RluB/E/F"/>
</dbReference>
<dbReference type="SMART" id="SM00363">
    <property type="entry name" value="S4"/>
    <property type="match status" value="1"/>
</dbReference>
<dbReference type="InterPro" id="IPR020094">
    <property type="entry name" value="TruA/RsuA/RluB/E/F_N"/>
</dbReference>
<dbReference type="Pfam" id="PF00849">
    <property type="entry name" value="PseudoU_synth_2"/>
    <property type="match status" value="1"/>
</dbReference>
<evidence type="ECO:0000259" key="5">
    <source>
        <dbReference type="SMART" id="SM00363"/>
    </source>
</evidence>
<dbReference type="InterPro" id="IPR002942">
    <property type="entry name" value="S4_RNA-bd"/>
</dbReference>
<keyword evidence="7" id="KW-1185">Reference proteome</keyword>
<dbReference type="OrthoDB" id="9807213at2"/>
<dbReference type="CDD" id="cd00165">
    <property type="entry name" value="S4"/>
    <property type="match status" value="1"/>
</dbReference>
<keyword evidence="2 4" id="KW-0413">Isomerase</keyword>
<evidence type="ECO:0000313" key="7">
    <source>
        <dbReference type="Proteomes" id="UP000243406"/>
    </source>
</evidence>
<dbReference type="InterPro" id="IPR042092">
    <property type="entry name" value="PsdUridine_s_RsuA/RluB/E/F_cat"/>
</dbReference>
<dbReference type="InterPro" id="IPR036986">
    <property type="entry name" value="S4_RNA-bd_sf"/>
</dbReference>
<dbReference type="SUPFAM" id="SSF55120">
    <property type="entry name" value="Pseudouridine synthase"/>
    <property type="match status" value="1"/>
</dbReference>
<dbReference type="InterPro" id="IPR018496">
    <property type="entry name" value="PsdUridine_synth_RsuA/RluB_CS"/>
</dbReference>
<accession>A0A1T4ZRD2</accession>
<comment type="similarity">
    <text evidence="1 4">Belongs to the pseudouridine synthase RsuA family.</text>
</comment>
<evidence type="ECO:0000313" key="6">
    <source>
        <dbReference type="EMBL" id="SKB25127.1"/>
    </source>
</evidence>
<proteinExistence type="inferred from homology"/>
<dbReference type="GO" id="GO:0003723">
    <property type="term" value="F:RNA binding"/>
    <property type="evidence" value="ECO:0007669"/>
    <property type="project" value="UniProtKB-KW"/>
</dbReference>
<dbReference type="Proteomes" id="UP000243406">
    <property type="component" value="Unassembled WGS sequence"/>
</dbReference>
<dbReference type="AlphaFoldDB" id="A0A1T4ZRD2"/>